<reference evidence="4" key="2">
    <citation type="journal article" date="2021" name="PeerJ">
        <title>Extensive microbial diversity within the chicken gut microbiome revealed by metagenomics and culture.</title>
        <authorList>
            <person name="Gilroy R."/>
            <person name="Ravi A."/>
            <person name="Getino M."/>
            <person name="Pursley I."/>
            <person name="Horton D.L."/>
            <person name="Alikhan N.F."/>
            <person name="Baker D."/>
            <person name="Gharbi K."/>
            <person name="Hall N."/>
            <person name="Watson M."/>
            <person name="Adriaenssens E.M."/>
            <person name="Foster-Nyarko E."/>
            <person name="Jarju S."/>
            <person name="Secka A."/>
            <person name="Antonio M."/>
            <person name="Oren A."/>
            <person name="Chaudhuri R.R."/>
            <person name="La Ragione R."/>
            <person name="Hildebrand F."/>
            <person name="Pallen M.J."/>
        </authorList>
    </citation>
    <scope>NUCLEOTIDE SEQUENCE</scope>
    <source>
        <strain evidence="4">6276</strain>
    </source>
</reference>
<dbReference type="SUPFAM" id="SSF53448">
    <property type="entry name" value="Nucleotide-diphospho-sugar transferases"/>
    <property type="match status" value="1"/>
</dbReference>
<keyword evidence="1" id="KW-0328">Glycosyltransferase</keyword>
<dbReference type="Proteomes" id="UP000823928">
    <property type="component" value="Unassembled WGS sequence"/>
</dbReference>
<dbReference type="GO" id="GO:0016757">
    <property type="term" value="F:glycosyltransferase activity"/>
    <property type="evidence" value="ECO:0007669"/>
    <property type="project" value="UniProtKB-KW"/>
</dbReference>
<dbReference type="PANTHER" id="PTHR13778:SF47">
    <property type="entry name" value="LIPOPOLYSACCHARIDE 1,3-GALACTOSYLTRANSFERASE"/>
    <property type="match status" value="1"/>
</dbReference>
<dbReference type="GO" id="GO:0046872">
    <property type="term" value="F:metal ion binding"/>
    <property type="evidence" value="ECO:0007669"/>
    <property type="project" value="UniProtKB-KW"/>
</dbReference>
<dbReference type="InterPro" id="IPR050748">
    <property type="entry name" value="Glycosyltrans_8_dom-fam"/>
</dbReference>
<dbReference type="PANTHER" id="PTHR13778">
    <property type="entry name" value="GLYCOSYLTRANSFERASE 8 DOMAIN-CONTAINING PROTEIN"/>
    <property type="match status" value="1"/>
</dbReference>
<dbReference type="AlphaFoldDB" id="A0A9D1EZF1"/>
<dbReference type="Gene3D" id="3.90.550.10">
    <property type="entry name" value="Spore Coat Polysaccharide Biosynthesis Protein SpsA, Chain A"/>
    <property type="match status" value="1"/>
</dbReference>
<proteinExistence type="predicted"/>
<dbReference type="InterPro" id="IPR002495">
    <property type="entry name" value="Glyco_trans_8"/>
</dbReference>
<comment type="caution">
    <text evidence="4">The sequence shown here is derived from an EMBL/GenBank/DDBJ whole genome shotgun (WGS) entry which is preliminary data.</text>
</comment>
<dbReference type="Pfam" id="PF01501">
    <property type="entry name" value="Glyco_transf_8"/>
    <property type="match status" value="1"/>
</dbReference>
<organism evidence="4 5">
    <name type="scientific">Candidatus Scatousia excrementigallinarum</name>
    <dbReference type="NCBI Taxonomy" id="2840935"/>
    <lineage>
        <taxon>Bacteria</taxon>
        <taxon>Candidatus Scatousia</taxon>
    </lineage>
</organism>
<evidence type="ECO:0000313" key="4">
    <source>
        <dbReference type="EMBL" id="HIS36653.1"/>
    </source>
</evidence>
<gene>
    <name evidence="4" type="ORF">IAC10_08505</name>
</gene>
<name>A0A9D1EZF1_9BACT</name>
<accession>A0A9D1EZF1</accession>
<dbReference type="EMBL" id="DVIU01000165">
    <property type="protein sequence ID" value="HIS36653.1"/>
    <property type="molecule type" value="Genomic_DNA"/>
</dbReference>
<evidence type="ECO:0000256" key="2">
    <source>
        <dbReference type="ARBA" id="ARBA00022679"/>
    </source>
</evidence>
<evidence type="ECO:0000256" key="1">
    <source>
        <dbReference type="ARBA" id="ARBA00022676"/>
    </source>
</evidence>
<keyword evidence="2" id="KW-0808">Transferase</keyword>
<keyword evidence="3" id="KW-0479">Metal-binding</keyword>
<evidence type="ECO:0000256" key="3">
    <source>
        <dbReference type="ARBA" id="ARBA00022723"/>
    </source>
</evidence>
<evidence type="ECO:0000313" key="5">
    <source>
        <dbReference type="Proteomes" id="UP000823928"/>
    </source>
</evidence>
<dbReference type="CDD" id="cd04194">
    <property type="entry name" value="GT8_A4GalT_like"/>
    <property type="match status" value="1"/>
</dbReference>
<dbReference type="InterPro" id="IPR029044">
    <property type="entry name" value="Nucleotide-diphossugar_trans"/>
</dbReference>
<protein>
    <submittedName>
        <fullName evidence="4">Glycosyltransferase family 8 protein</fullName>
    </submittedName>
</protein>
<sequence length="314" mass="37522">MMNIALGFDKNFAAYAATTIKSILLHNKNVTFYLMYDNLKKSDIKKISEMIKAHNESYHWIDMSNEFNNLFTGNWKSKTLYFPLRLPSICNDDRILFLDADTFVTGDLSEFYNQNLDGYYLAAVNDYGMLSDLKTDNRLKLGNDTVDIKDYFKKTRGWNNTDMQRYFNSGMLLMNLSEMRQNKVEEQMIDSLKYNLFAFPDQDCINYVCHDHVKIIEPKYNFMVIFKSTWSRLDDEQKEKLIAYKEEKERPLIIHYLLKPWKRPQDNLPFSKEYNKVKLSTPYKNHYCRQEIFQMRISKNGTYLRLFNKTIFEL</sequence>
<reference evidence="4" key="1">
    <citation type="submission" date="2020-10" db="EMBL/GenBank/DDBJ databases">
        <authorList>
            <person name="Gilroy R."/>
        </authorList>
    </citation>
    <scope>NUCLEOTIDE SEQUENCE</scope>
    <source>
        <strain evidence="4">6276</strain>
    </source>
</reference>